<proteinExistence type="predicted"/>
<protein>
    <submittedName>
        <fullName evidence="3">Uncharacterized protein</fullName>
    </submittedName>
</protein>
<keyword evidence="1" id="KW-0802">TPR repeat</keyword>
<evidence type="ECO:0000256" key="2">
    <source>
        <dbReference type="SAM" id="MobiDB-lite"/>
    </source>
</evidence>
<name>A0A7R9WV80_9STRA</name>
<sequence length="328" mass="37751">MSTKRIVHKNNLGSMWIKEGRYETAIEYLNEAVKMCEEQAQFLLHQAPSTMHHRQKRPEQQWPRQHQRSHHYNAPCHQYHMVTHAPDDFFSRQQPGGESLFYCHPITIPMHMFSFDHESCFQDPNATMPAPSQPHSYLPSMSTSTSSSSQVKQQQCFEALRIIMFNNALAHHLRARTIARQQDEWPQFDDQKQVQIQKLLANAELHYHILLSSFEDSVSSKHASMRSKQSSSPNMLLHLAVENNLANLYIMTGREGLACHCFQRILRWTCSTSIVVTPTSTPLPSMPAQLSQLHDFNPILTMTPYTTLFHQNAICWIEQEMAVIAAAA</sequence>
<evidence type="ECO:0000256" key="1">
    <source>
        <dbReference type="PROSITE-ProRule" id="PRU00339"/>
    </source>
</evidence>
<accession>A0A7R9WV80</accession>
<dbReference type="AlphaFoldDB" id="A0A7R9WV80"/>
<dbReference type="SUPFAM" id="SSF48452">
    <property type="entry name" value="TPR-like"/>
    <property type="match status" value="1"/>
</dbReference>
<dbReference type="InterPro" id="IPR019734">
    <property type="entry name" value="TPR_rpt"/>
</dbReference>
<dbReference type="InterPro" id="IPR011990">
    <property type="entry name" value="TPR-like_helical_dom_sf"/>
</dbReference>
<dbReference type="EMBL" id="HBEF01013845">
    <property type="protein sequence ID" value="CAD8336545.1"/>
    <property type="molecule type" value="Transcribed_RNA"/>
</dbReference>
<evidence type="ECO:0000313" key="3">
    <source>
        <dbReference type="EMBL" id="CAD8336545.1"/>
    </source>
</evidence>
<organism evidence="3">
    <name type="scientific">Craspedostauros australis</name>
    <dbReference type="NCBI Taxonomy" id="1486917"/>
    <lineage>
        <taxon>Eukaryota</taxon>
        <taxon>Sar</taxon>
        <taxon>Stramenopiles</taxon>
        <taxon>Ochrophyta</taxon>
        <taxon>Bacillariophyta</taxon>
        <taxon>Bacillariophyceae</taxon>
        <taxon>Bacillariophycidae</taxon>
        <taxon>Naviculales</taxon>
        <taxon>Naviculaceae</taxon>
        <taxon>Craspedostauros</taxon>
    </lineage>
</organism>
<gene>
    <name evidence="3" type="ORF">CAUS1442_LOCUS8673</name>
</gene>
<dbReference type="PROSITE" id="PS50005">
    <property type="entry name" value="TPR"/>
    <property type="match status" value="1"/>
</dbReference>
<feature type="region of interest" description="Disordered" evidence="2">
    <location>
        <begin position="49"/>
        <end position="70"/>
    </location>
</feature>
<feature type="repeat" description="TPR" evidence="1">
    <location>
        <begin position="6"/>
        <end position="39"/>
    </location>
</feature>
<reference evidence="3" key="1">
    <citation type="submission" date="2021-01" db="EMBL/GenBank/DDBJ databases">
        <authorList>
            <person name="Corre E."/>
            <person name="Pelletier E."/>
            <person name="Niang G."/>
            <person name="Scheremetjew M."/>
            <person name="Finn R."/>
            <person name="Kale V."/>
            <person name="Holt S."/>
            <person name="Cochrane G."/>
            <person name="Meng A."/>
            <person name="Brown T."/>
            <person name="Cohen L."/>
        </authorList>
    </citation>
    <scope>NUCLEOTIDE SEQUENCE</scope>
    <source>
        <strain evidence="3">CCMP3328</strain>
    </source>
</reference>